<dbReference type="PANTHER" id="PTHR43792">
    <property type="entry name" value="GNAT FAMILY, PUTATIVE (AFU_ORTHOLOGUE AFUA_3G00765)-RELATED-RELATED"/>
    <property type="match status" value="1"/>
</dbReference>
<evidence type="ECO:0000313" key="3">
    <source>
        <dbReference type="Proteomes" id="UP000005938"/>
    </source>
</evidence>
<dbReference type="STRING" id="946077.W5A_05383"/>
<dbReference type="InterPro" id="IPR000182">
    <property type="entry name" value="GNAT_dom"/>
</dbReference>
<dbReference type="OrthoDB" id="9798081at2"/>
<keyword evidence="2" id="KW-0808">Transferase</keyword>
<accession>I0WGV5</accession>
<keyword evidence="3" id="KW-1185">Reference proteome</keyword>
<dbReference type="SUPFAM" id="SSF55729">
    <property type="entry name" value="Acyl-CoA N-acyltransferases (Nat)"/>
    <property type="match status" value="1"/>
</dbReference>
<gene>
    <name evidence="2" type="ORF">W5A_05383</name>
</gene>
<evidence type="ECO:0000313" key="2">
    <source>
        <dbReference type="EMBL" id="EID75621.1"/>
    </source>
</evidence>
<reference evidence="2 3" key="1">
    <citation type="journal article" date="2012" name="J. Bacteriol.">
        <title>Genome Sequence of the Halotolerant Bacterium Imtechella halotolerans K1T.</title>
        <authorList>
            <person name="Kumar S."/>
            <person name="Vikram S."/>
            <person name="Subramanian S."/>
            <person name="Raghava G.P."/>
            <person name="Pinnaka A.K."/>
        </authorList>
    </citation>
    <scope>NUCLEOTIDE SEQUENCE [LARGE SCALE GENOMIC DNA]</scope>
    <source>
        <strain evidence="2 3">K1</strain>
    </source>
</reference>
<dbReference type="eggNOG" id="COG1670">
    <property type="taxonomic scope" value="Bacteria"/>
</dbReference>
<organism evidence="2 3">
    <name type="scientific">Imtechella halotolerans K1</name>
    <dbReference type="NCBI Taxonomy" id="946077"/>
    <lineage>
        <taxon>Bacteria</taxon>
        <taxon>Pseudomonadati</taxon>
        <taxon>Bacteroidota</taxon>
        <taxon>Flavobacteriia</taxon>
        <taxon>Flavobacteriales</taxon>
        <taxon>Flavobacteriaceae</taxon>
        <taxon>Imtechella</taxon>
    </lineage>
</organism>
<dbReference type="Pfam" id="PF13302">
    <property type="entry name" value="Acetyltransf_3"/>
    <property type="match status" value="1"/>
</dbReference>
<dbReference type="Gene3D" id="3.40.630.30">
    <property type="match status" value="1"/>
</dbReference>
<dbReference type="InterPro" id="IPR016181">
    <property type="entry name" value="Acyl_CoA_acyltransferase"/>
</dbReference>
<dbReference type="EMBL" id="AJJU01000004">
    <property type="protein sequence ID" value="EID75621.1"/>
    <property type="molecule type" value="Genomic_DNA"/>
</dbReference>
<name>I0WGV5_9FLAO</name>
<dbReference type="PROSITE" id="PS51186">
    <property type="entry name" value="GNAT"/>
    <property type="match status" value="1"/>
</dbReference>
<dbReference type="PANTHER" id="PTHR43792:SF1">
    <property type="entry name" value="N-ACETYLTRANSFERASE DOMAIN-CONTAINING PROTEIN"/>
    <property type="match status" value="1"/>
</dbReference>
<proteinExistence type="predicted"/>
<sequence length="171" mass="19455">MSGKRLDTERLYLLPTTLEDAEFFMRLVNTPKWLRYIGDRNIKTVDDAKGYIEHRVLSQYKRLGYSSFTIIRKSDHEKLGVCGIYEREGLDSKDIGFAFLPEFEGQGFGYEAASALRDAAFKEFGLSELLAITSQSNLGSQKLLLKLGMQPQGKIVLPNETEELFLFSLSR</sequence>
<dbReference type="RefSeq" id="WP_008238202.1">
    <property type="nucleotide sequence ID" value="NZ_AJJU01000004.1"/>
</dbReference>
<dbReference type="GO" id="GO:0016747">
    <property type="term" value="F:acyltransferase activity, transferring groups other than amino-acyl groups"/>
    <property type="evidence" value="ECO:0007669"/>
    <property type="project" value="InterPro"/>
</dbReference>
<dbReference type="AlphaFoldDB" id="I0WGV5"/>
<comment type="caution">
    <text evidence="2">The sequence shown here is derived from an EMBL/GenBank/DDBJ whole genome shotgun (WGS) entry which is preliminary data.</text>
</comment>
<feature type="domain" description="N-acetyltransferase" evidence="1">
    <location>
        <begin position="11"/>
        <end position="171"/>
    </location>
</feature>
<dbReference type="InterPro" id="IPR051531">
    <property type="entry name" value="N-acetyltransferase"/>
</dbReference>
<protein>
    <submittedName>
        <fullName evidence="2">GNAT family acetyltransferase</fullName>
    </submittedName>
</protein>
<evidence type="ECO:0000259" key="1">
    <source>
        <dbReference type="PROSITE" id="PS51186"/>
    </source>
</evidence>
<dbReference type="Proteomes" id="UP000005938">
    <property type="component" value="Unassembled WGS sequence"/>
</dbReference>